<feature type="chain" id="PRO_5017974318" evidence="1">
    <location>
        <begin position="28"/>
        <end position="429"/>
    </location>
</feature>
<keyword evidence="5" id="KW-1185">Reference proteome</keyword>
<reference evidence="4 5" key="1">
    <citation type="submission" date="2018-11" db="EMBL/GenBank/DDBJ databases">
        <title>Rufibacter latericius sp. nov., isolated from water in Baiyang Lake.</title>
        <authorList>
            <person name="Yang Y."/>
        </authorList>
    </citation>
    <scope>NUCLEOTIDE SEQUENCE [LARGE SCALE GENOMIC DNA]</scope>
    <source>
        <strain evidence="4 5">R-22-1c-1</strain>
    </source>
</reference>
<keyword evidence="1" id="KW-0732">Signal</keyword>
<evidence type="ECO:0000313" key="4">
    <source>
        <dbReference type="EMBL" id="RNI25710.1"/>
    </source>
</evidence>
<dbReference type="PANTHER" id="PTHR42915">
    <property type="entry name" value="HYPOTHETICAL 460 KDA PROTEIN IN FEUA-SIGW INTERGENIC REGION [PRECURSOR]"/>
    <property type="match status" value="1"/>
</dbReference>
<evidence type="ECO:0000256" key="1">
    <source>
        <dbReference type="SAM" id="SignalP"/>
    </source>
</evidence>
<evidence type="ECO:0000313" key="5">
    <source>
        <dbReference type="Proteomes" id="UP000272117"/>
    </source>
</evidence>
<dbReference type="Gene3D" id="3.90.1150.140">
    <property type="match status" value="1"/>
</dbReference>
<dbReference type="AlphaFoldDB" id="A0A3M9MJG5"/>
<feature type="domain" description="Peptidoglycan beta-N-acetylmuramidase NamZ N-terminal" evidence="2">
    <location>
        <begin position="61"/>
        <end position="264"/>
    </location>
</feature>
<proteinExistence type="predicted"/>
<feature type="signal peptide" evidence="1">
    <location>
        <begin position="1"/>
        <end position="27"/>
    </location>
</feature>
<dbReference type="Pfam" id="PF07075">
    <property type="entry name" value="NamZ_N"/>
    <property type="match status" value="1"/>
</dbReference>
<dbReference type="InterPro" id="IPR048502">
    <property type="entry name" value="NamZ_N"/>
</dbReference>
<protein>
    <submittedName>
        <fullName evidence="4">DUF1343 domain-containing protein</fullName>
    </submittedName>
</protein>
<dbReference type="GO" id="GO:0033922">
    <property type="term" value="F:peptidoglycan beta-N-acetylmuramidase activity"/>
    <property type="evidence" value="ECO:0007669"/>
    <property type="project" value="InterPro"/>
</dbReference>
<dbReference type="Pfam" id="PF20732">
    <property type="entry name" value="NamZ_C"/>
    <property type="match status" value="1"/>
</dbReference>
<accession>A0A3M9MJG5</accession>
<dbReference type="RefSeq" id="WP_123127338.1">
    <property type="nucleotide sequence ID" value="NZ_RJJD01000008.1"/>
</dbReference>
<dbReference type="EMBL" id="RJJD01000008">
    <property type="protein sequence ID" value="RNI25710.1"/>
    <property type="molecule type" value="Genomic_DNA"/>
</dbReference>
<dbReference type="Proteomes" id="UP000272117">
    <property type="component" value="Unassembled WGS sequence"/>
</dbReference>
<organism evidence="4 5">
    <name type="scientific">Rufibacter latericius</name>
    <dbReference type="NCBI Taxonomy" id="2487040"/>
    <lineage>
        <taxon>Bacteria</taxon>
        <taxon>Pseudomonadati</taxon>
        <taxon>Bacteroidota</taxon>
        <taxon>Cytophagia</taxon>
        <taxon>Cytophagales</taxon>
        <taxon>Hymenobacteraceae</taxon>
        <taxon>Rufibacter</taxon>
    </lineage>
</organism>
<evidence type="ECO:0000259" key="2">
    <source>
        <dbReference type="Pfam" id="PF07075"/>
    </source>
</evidence>
<dbReference type="PIRSF" id="PIRSF016719">
    <property type="entry name" value="UCP016719"/>
    <property type="match status" value="1"/>
</dbReference>
<dbReference type="Gene3D" id="3.40.50.12170">
    <property type="entry name" value="Uncharacterised protein PF07075, DUF1343"/>
    <property type="match status" value="1"/>
</dbReference>
<feature type="domain" description="Peptidoglycan beta-N-acetylmuramidase NamZ C-terminal" evidence="3">
    <location>
        <begin position="269"/>
        <end position="428"/>
    </location>
</feature>
<dbReference type="InterPro" id="IPR008302">
    <property type="entry name" value="NamZ"/>
</dbReference>
<dbReference type="OrthoDB" id="9801061at2"/>
<comment type="caution">
    <text evidence="4">The sequence shown here is derived from an EMBL/GenBank/DDBJ whole genome shotgun (WGS) entry which is preliminary data.</text>
</comment>
<dbReference type="PANTHER" id="PTHR42915:SF1">
    <property type="entry name" value="PEPTIDOGLYCAN BETA-N-ACETYLMURAMIDASE NAMZ"/>
    <property type="match status" value="1"/>
</dbReference>
<dbReference type="InterPro" id="IPR048503">
    <property type="entry name" value="NamZ_C"/>
</dbReference>
<gene>
    <name evidence="4" type="ORF">EFB08_12715</name>
</gene>
<name>A0A3M9MJG5_9BACT</name>
<evidence type="ECO:0000259" key="3">
    <source>
        <dbReference type="Pfam" id="PF20732"/>
    </source>
</evidence>
<sequence>MKRLLPSPFFGLLAVLSLLHLTALGQAKKDQKTTAPAQRVIIGIERLITPEFLPFIQNRRVAILTNHTGVMPDKGHLVDLLHARPDVKVVKLFSPEHGIRGEADDHVADAVDQKTGLKVISLYGKLRKPTPEMLKDVDLLLFDIQDVGARYYTYIATMQAVLEAAAENKKPMIVLDRPNPITGLYVDGAVGKNAKQPVLTPNFLPITHGMTVGELARMFNGERAAKKLPQAELMVVPMRHYSRSQWFDQTGLPWIKPSPNMINLTTATLYPATCILEGTNVSEGRGTMQPFEFIGAPWIDGEKLTKQLNSYKLAGITFKPVQFKPDSVIDGIRIYPPKFVGQTCSGAQAIVTDRTNFESAKATLYIIHALKTLYPSQLEWKNTRLDGLWKTDVTRQRLQAGDSPKDILSTWADELSYFKQVRAKYLLYP</sequence>